<protein>
    <recommendedName>
        <fullName evidence="4">Iron transporter</fullName>
    </recommendedName>
</protein>
<comment type="caution">
    <text evidence="2">The sequence shown here is derived from an EMBL/GenBank/DDBJ whole genome shotgun (WGS) entry which is preliminary data.</text>
</comment>
<dbReference type="EMBL" id="JACIDH010000004">
    <property type="protein sequence ID" value="MBB3879031.1"/>
    <property type="molecule type" value="Genomic_DNA"/>
</dbReference>
<name>A0A7W6F2L5_9SPHN</name>
<evidence type="ECO:0000313" key="3">
    <source>
        <dbReference type="Proteomes" id="UP000538670"/>
    </source>
</evidence>
<reference evidence="2 3" key="1">
    <citation type="submission" date="2020-08" db="EMBL/GenBank/DDBJ databases">
        <title>Genomic Encyclopedia of Type Strains, Phase IV (KMG-IV): sequencing the most valuable type-strain genomes for metagenomic binning, comparative biology and taxonomic classification.</title>
        <authorList>
            <person name="Goeker M."/>
        </authorList>
    </citation>
    <scope>NUCLEOTIDE SEQUENCE [LARGE SCALE GENOMIC DNA]</scope>
    <source>
        <strain evidence="2 3">DSM 19512</strain>
    </source>
</reference>
<evidence type="ECO:0008006" key="4">
    <source>
        <dbReference type="Google" id="ProtNLM"/>
    </source>
</evidence>
<dbReference type="AlphaFoldDB" id="A0A7W6F2L5"/>
<accession>A0A7W6F2L5</accession>
<dbReference type="Proteomes" id="UP000538670">
    <property type="component" value="Unassembled WGS sequence"/>
</dbReference>
<feature type="transmembrane region" description="Helical" evidence="1">
    <location>
        <begin position="86"/>
        <end position="105"/>
    </location>
</feature>
<evidence type="ECO:0000256" key="1">
    <source>
        <dbReference type="SAM" id="Phobius"/>
    </source>
</evidence>
<keyword evidence="1" id="KW-0812">Transmembrane</keyword>
<organism evidence="2 3">
    <name type="scientific">Sphingomonas pseudosanguinis</name>
    <dbReference type="NCBI Taxonomy" id="413712"/>
    <lineage>
        <taxon>Bacteria</taxon>
        <taxon>Pseudomonadati</taxon>
        <taxon>Pseudomonadota</taxon>
        <taxon>Alphaproteobacteria</taxon>
        <taxon>Sphingomonadales</taxon>
        <taxon>Sphingomonadaceae</taxon>
        <taxon>Sphingomonas</taxon>
    </lineage>
</organism>
<keyword evidence="1" id="KW-0472">Membrane</keyword>
<sequence length="108" mass="11567">MAQSRAITAAATPRWRGPLAMAWRWLTAIVGGYAFAVATAMLAARLLPVSDALTRVEATGWPMILSFLVYASMGLWALHDIRLGRVSAVIWGGAIVMAGLLWSLGVRA</sequence>
<feature type="transmembrane region" description="Helical" evidence="1">
    <location>
        <begin position="59"/>
        <end position="79"/>
    </location>
</feature>
<evidence type="ECO:0000313" key="2">
    <source>
        <dbReference type="EMBL" id="MBB3879031.1"/>
    </source>
</evidence>
<proteinExistence type="predicted"/>
<feature type="transmembrane region" description="Helical" evidence="1">
    <location>
        <begin position="21"/>
        <end position="47"/>
    </location>
</feature>
<keyword evidence="3" id="KW-1185">Reference proteome</keyword>
<gene>
    <name evidence="2" type="ORF">GGR48_001454</name>
</gene>
<keyword evidence="1" id="KW-1133">Transmembrane helix</keyword>